<dbReference type="AlphaFoldDB" id="A0A5C4T621"/>
<comment type="caution">
    <text evidence="1">The sequence shown here is derived from an EMBL/GenBank/DDBJ whole genome shotgun (WGS) entry which is preliminary data.</text>
</comment>
<sequence>MKFYILTDLEGVAGTDRFTQTRTTDAGPEAKGPSMTQLGREVNACVEGIRAVYPEAVIDVWDGHGSCGLFPDDLVGCRYQREFRPHQGQLHDYAAMLFVGQHAMAGTYNAPLCHTYSSREVMYYRLNGVFIGEFGARAFLAGVQSVPTIFLSGDDKAALEAKLFVPQIETVVTKQGTGFESAIHLDPDESCRLIREGAERSVRRMHEISPFTGFTAPYTFEARHYNKYWTETRKPNPKREYVDDYTYRIVSDDIFALPF</sequence>
<proteinExistence type="predicted"/>
<protein>
    <submittedName>
        <fullName evidence="1">Peptidase M55</fullName>
    </submittedName>
</protein>
<dbReference type="Proteomes" id="UP000307943">
    <property type="component" value="Unassembled WGS sequence"/>
</dbReference>
<dbReference type="Gene3D" id="3.40.50.10780">
    <property type="entry name" value="Dipeptide transport protein"/>
    <property type="match status" value="1"/>
</dbReference>
<dbReference type="InterPro" id="IPR007035">
    <property type="entry name" value="Peptidase_M55"/>
</dbReference>
<dbReference type="Pfam" id="PF04951">
    <property type="entry name" value="Peptidase_M55"/>
    <property type="match status" value="1"/>
</dbReference>
<name>A0A5C4T621_9BACL</name>
<dbReference type="OrthoDB" id="9799092at2"/>
<evidence type="ECO:0000313" key="1">
    <source>
        <dbReference type="EMBL" id="TNJ63659.1"/>
    </source>
</evidence>
<keyword evidence="2" id="KW-1185">Reference proteome</keyword>
<evidence type="ECO:0000313" key="2">
    <source>
        <dbReference type="Proteomes" id="UP000307943"/>
    </source>
</evidence>
<dbReference type="EMBL" id="VDCQ01000040">
    <property type="protein sequence ID" value="TNJ63659.1"/>
    <property type="molecule type" value="Genomic_DNA"/>
</dbReference>
<gene>
    <name evidence="1" type="ORF">FE784_24590</name>
</gene>
<dbReference type="InterPro" id="IPR027476">
    <property type="entry name" value="DppA_N"/>
</dbReference>
<accession>A0A5C4T621</accession>
<dbReference type="InterPro" id="IPR036177">
    <property type="entry name" value="Peptidase_M55_sf"/>
</dbReference>
<reference evidence="1 2" key="1">
    <citation type="submission" date="2019-05" db="EMBL/GenBank/DDBJ databases">
        <title>We sequenced the genome of Paenibacillus hemerocallicola KCTC 33185 for further insight into its adaptation and study the phylogeny of Paenibacillus.</title>
        <authorList>
            <person name="Narsing Rao M.P."/>
        </authorList>
    </citation>
    <scope>NUCLEOTIDE SEQUENCE [LARGE SCALE GENOMIC DNA]</scope>
    <source>
        <strain evidence="1 2">KCTC 33185</strain>
    </source>
</reference>
<organism evidence="1 2">
    <name type="scientific">Paenibacillus hemerocallicola</name>
    <dbReference type="NCBI Taxonomy" id="1172614"/>
    <lineage>
        <taxon>Bacteria</taxon>
        <taxon>Bacillati</taxon>
        <taxon>Bacillota</taxon>
        <taxon>Bacilli</taxon>
        <taxon>Bacillales</taxon>
        <taxon>Paenibacillaceae</taxon>
        <taxon>Paenibacillus</taxon>
    </lineage>
</organism>
<dbReference type="SUPFAM" id="SSF63992">
    <property type="entry name" value="Dipeptide transport protein"/>
    <property type="match status" value="1"/>
</dbReference>